<dbReference type="AlphaFoldDB" id="F8UI02"/>
<organism evidence="2">
    <name type="scientific">uncultured microorganism</name>
    <dbReference type="NCBI Taxonomy" id="358574"/>
    <lineage>
        <taxon>unclassified sequences</taxon>
        <taxon>environmental samples</taxon>
    </lineage>
</organism>
<feature type="compositionally biased region" description="Basic and acidic residues" evidence="1">
    <location>
        <begin position="138"/>
        <end position="155"/>
    </location>
</feature>
<evidence type="ECO:0000256" key="1">
    <source>
        <dbReference type="SAM" id="MobiDB-lite"/>
    </source>
</evidence>
<feature type="compositionally biased region" description="Basic residues" evidence="1">
    <location>
        <begin position="163"/>
        <end position="188"/>
    </location>
</feature>
<gene>
    <name evidence="2" type="ORF">LDC_03323</name>
</gene>
<name>F8UI02_9ZZZZ</name>
<keyword evidence="2" id="KW-0326">Glycosidase</keyword>
<feature type="region of interest" description="Disordered" evidence="1">
    <location>
        <begin position="68"/>
        <end position="96"/>
    </location>
</feature>
<protein>
    <submittedName>
        <fullName evidence="2">Six-hairpin glycosidase</fullName>
    </submittedName>
</protein>
<feature type="non-terminal residue" evidence="2">
    <location>
        <position position="1"/>
    </location>
</feature>
<dbReference type="GO" id="GO:0016798">
    <property type="term" value="F:hydrolase activity, acting on glycosyl bonds"/>
    <property type="evidence" value="ECO:0007669"/>
    <property type="project" value="UniProtKB-KW"/>
</dbReference>
<feature type="region of interest" description="Disordered" evidence="1">
    <location>
        <begin position="18"/>
        <end position="44"/>
    </location>
</feature>
<feature type="non-terminal residue" evidence="2">
    <location>
        <position position="188"/>
    </location>
</feature>
<accession>F8UI02</accession>
<reference evidence="2" key="1">
    <citation type="submission" date="2011-04" db="EMBL/GenBank/DDBJ databases">
        <title>Taxonomic and functional metagenomic profiling of the microbial community in the anoxic sediment of a brackish shallow lake (Laguna de Carrizo Central Spain).</title>
        <authorList>
            <consortium name="CONSOLIDER consortium CSD2007-00005"/>
            <person name="Guazzaroni M.-E."/>
            <person name="Richter M."/>
            <person name="Garcia-Salamanca A."/>
            <person name="Yarza P."/>
            <person name="Ferrer M."/>
        </authorList>
    </citation>
    <scope>NUCLEOTIDE SEQUENCE</scope>
</reference>
<keyword evidence="2" id="KW-0378">Hydrolase</keyword>
<dbReference type="EMBL" id="JF805278">
    <property type="protein sequence ID" value="AEI30659.1"/>
    <property type="molecule type" value="Genomic_DNA"/>
</dbReference>
<sequence length="188" mass="21820">PCRLTLLSLLHLVERPGVREGDRGTSGRQTRRPAVVRGGSGQLERPLRIRRRRAEPESVQLVYTPGRQDRRHVEIQENGGGQRLEDRRDQPLGRGRRHLLRRCEDLGSANLGRPLRAGVQPRKGSDVAPSPVRHHQRGWKELRHLFPERARRDAPDALQRVQQGRRRRPVRPRHYPRQRHPARRGHVA</sequence>
<feature type="region of interest" description="Disordered" evidence="1">
    <location>
        <begin position="109"/>
        <end position="188"/>
    </location>
</feature>
<evidence type="ECO:0000313" key="2">
    <source>
        <dbReference type="EMBL" id="AEI30659.1"/>
    </source>
</evidence>
<proteinExistence type="predicted"/>